<feature type="region of interest" description="Disordered" evidence="1">
    <location>
        <begin position="496"/>
        <end position="532"/>
    </location>
</feature>
<organism evidence="2 3">
    <name type="scientific">Plasmodium knowlesi</name>
    <dbReference type="NCBI Taxonomy" id="5850"/>
    <lineage>
        <taxon>Eukaryota</taxon>
        <taxon>Sar</taxon>
        <taxon>Alveolata</taxon>
        <taxon>Apicomplexa</taxon>
        <taxon>Aconoidasida</taxon>
        <taxon>Haemosporida</taxon>
        <taxon>Plasmodiidae</taxon>
        <taxon>Plasmodium</taxon>
        <taxon>Plasmodium (Plasmodium)</taxon>
    </lineage>
</organism>
<sequence length="624" mass="71734">MENLEELLRQYEETKRELLERVGVNRNNGATKSPRRNKHYVEKTILHSLDGVINAYCTLVILHREGRHSHKTNKRKGEPKNGDNRRNIKDTCKNRWSGGRIAHDELTRKVAQRKATQGRHIERVSRFVKTDKAIGIFGKYVEKVFRLRSRSTCDGDAEQIDGSELQGIDIEDSPRNGYRGLPKRRIKIILEKDIHFDLFLGAVLNFLQVLLHTKSHPVYAQANCVKHNPPCMNGSIKEDKKNWWSRMLSKGGKEKEFGLQAMHINRLPSYKERIPHFVVNPHGPSNPSKDTAHDDEKKKESNLNDEERERQNKDDPFKYSPSGENSPFYPMDMEMLLWSSLLDGNHHTYNYIIGTVDPNMLYIIDSDRSLLKILFFFNVVHLFATYMYVTLCRNELLFSSMSVFVTILGSFHGEFKLVSNGATEWKNAYPFLCAFASLVRRNILSPSTGKNNVSDGGNQRGNTEVDRHKTEYEEGKGNSHLLQNFGGLCFGDGRRGSSGSDARKGILPEGLNNQKEGKGKRKNEQIGTPPDDEYCYYGTVTNEDEIDSVNLAINVTNTSKENISFYKRYIEEHIQRVFLDVYKLNEAKKGECSREKNKEDGISDPSIFKNYRELFRSFFQEIVS</sequence>
<protein>
    <submittedName>
        <fullName evidence="2">Uncharacterized protein</fullName>
    </submittedName>
</protein>
<dbReference type="OrthoDB" id="378167at2759"/>
<name>A0A1Y3DVV5_PLAKN</name>
<reference evidence="2 3" key="1">
    <citation type="submission" date="2017-05" db="EMBL/GenBank/DDBJ databases">
        <title>PacBio assembly of a Plasmodium knowlesi genome sequence with Hi-C correction and manual annotation of the SICAvar gene family.</title>
        <authorList>
            <person name="Lapp S.A."/>
            <person name="Geraldo J.A."/>
            <person name="Chien J.-T."/>
            <person name="Ay F."/>
            <person name="Pakala S.B."/>
            <person name="Batugedara G."/>
            <person name="Humphrey J.C."/>
            <person name="Debarry J.D."/>
            <person name="Le Roch K.G."/>
            <person name="Galinski M.R."/>
            <person name="Kissinger J.C."/>
        </authorList>
    </citation>
    <scope>NUCLEOTIDE SEQUENCE [LARGE SCALE GENOMIC DNA]</scope>
    <source>
        <strain evidence="3">Malayan Strain Pk1 (A+)</strain>
    </source>
</reference>
<evidence type="ECO:0000256" key="1">
    <source>
        <dbReference type="SAM" id="MobiDB-lite"/>
    </source>
</evidence>
<dbReference type="VEuPathDB" id="PlasmoDB:PKA1H_070033300"/>
<dbReference type="Proteomes" id="UP000195012">
    <property type="component" value="Unassembled WGS sequence"/>
</dbReference>
<dbReference type="eggNOG" id="ENOG502QXZG">
    <property type="taxonomic scope" value="Eukaryota"/>
</dbReference>
<dbReference type="VEuPathDB" id="PlasmoDB:PKNOH_S06429900"/>
<evidence type="ECO:0000313" key="2">
    <source>
        <dbReference type="EMBL" id="OTN67565.1"/>
    </source>
</evidence>
<dbReference type="VEuPathDB" id="PlasmoDB:PKNH_0727800"/>
<dbReference type="OMA" id="NDITYHM"/>
<dbReference type="AlphaFoldDB" id="A0A1Y3DVV5"/>
<feature type="compositionally biased region" description="Basic and acidic residues" evidence="1">
    <location>
        <begin position="75"/>
        <end position="92"/>
    </location>
</feature>
<dbReference type="EMBL" id="NETL01000020">
    <property type="protein sequence ID" value="OTN67565.1"/>
    <property type="molecule type" value="Genomic_DNA"/>
</dbReference>
<feature type="compositionally biased region" description="Basic and acidic residues" evidence="1">
    <location>
        <begin position="290"/>
        <end position="317"/>
    </location>
</feature>
<feature type="region of interest" description="Disordered" evidence="1">
    <location>
        <begin position="67"/>
        <end position="92"/>
    </location>
</feature>
<accession>A0A1Y3DVV5</accession>
<proteinExistence type="predicted"/>
<feature type="region of interest" description="Disordered" evidence="1">
    <location>
        <begin position="276"/>
        <end position="322"/>
    </location>
</feature>
<comment type="caution">
    <text evidence="2">The sequence shown here is derived from an EMBL/GenBank/DDBJ whole genome shotgun (WGS) entry which is preliminary data.</text>
</comment>
<gene>
    <name evidence="2" type="ORF">PKNOH_S06429900</name>
</gene>
<evidence type="ECO:0000313" key="3">
    <source>
        <dbReference type="Proteomes" id="UP000195012"/>
    </source>
</evidence>